<dbReference type="Proteomes" id="UP000009282">
    <property type="component" value="Chromosome"/>
</dbReference>
<accession>G4QN00</accession>
<reference evidence="1 2" key="1">
    <citation type="journal article" date="2011" name="J. Bacteriol.">
        <title>Complete genome sequence of seawater bacterium Glaciecola nitratireducens FR1064T.</title>
        <authorList>
            <person name="Bian F."/>
            <person name="Qin Q.L."/>
            <person name="Xie B.B."/>
            <person name="Shu Y.L."/>
            <person name="Zhang X.Y."/>
            <person name="Yu Y."/>
            <person name="Chen B."/>
            <person name="Chen X.L."/>
            <person name="Zhou B.C."/>
            <person name="Zhang Y.Z."/>
        </authorList>
    </citation>
    <scope>NUCLEOTIDE SEQUENCE [LARGE SCALE GENOMIC DNA]</scope>
    <source>
        <strain evidence="2">JCM 12485 / KCTC 12276 / FR1064</strain>
    </source>
</reference>
<dbReference type="HOGENOM" id="CLU_166802_1_1_6"/>
<keyword evidence="2" id="KW-1185">Reference proteome</keyword>
<dbReference type="InterPro" id="IPR021074">
    <property type="entry name" value="Formate_DH_dsu"/>
</dbReference>
<dbReference type="STRING" id="1085623.GNIT_3325"/>
<evidence type="ECO:0000313" key="2">
    <source>
        <dbReference type="Proteomes" id="UP000009282"/>
    </source>
</evidence>
<proteinExistence type="predicted"/>
<dbReference type="EMBL" id="CP003060">
    <property type="protein sequence ID" value="AEP31419.1"/>
    <property type="molecule type" value="Genomic_DNA"/>
</dbReference>
<dbReference type="AlphaFoldDB" id="G4QN00"/>
<evidence type="ECO:0000313" key="1">
    <source>
        <dbReference type="EMBL" id="AEP31419.1"/>
    </source>
</evidence>
<dbReference type="Pfam" id="PF11390">
    <property type="entry name" value="FdsD"/>
    <property type="match status" value="1"/>
</dbReference>
<organism evidence="1 2">
    <name type="scientific">Glaciecola nitratireducens (strain JCM 12485 / KCTC 12276 / FR1064)</name>
    <dbReference type="NCBI Taxonomy" id="1085623"/>
    <lineage>
        <taxon>Bacteria</taxon>
        <taxon>Pseudomonadati</taxon>
        <taxon>Pseudomonadota</taxon>
        <taxon>Gammaproteobacteria</taxon>
        <taxon>Alteromonadales</taxon>
        <taxon>Alteromonadaceae</taxon>
        <taxon>Brumicola</taxon>
    </lineage>
</organism>
<dbReference type="OrthoDB" id="8527650at2"/>
<gene>
    <name evidence="1" type="ordered locus">GNIT_3325</name>
</gene>
<sequence>MSKSQIQNLVSMLHQIVDNNSYKKTDEETATIVVNHLNKFWAPSMREKIVEYAATDEAELSEAAKLAIAKL</sequence>
<protein>
    <recommendedName>
        <fullName evidence="3">Formate dehydrogenase</fullName>
    </recommendedName>
</protein>
<dbReference type="KEGG" id="gni:GNIT_3325"/>
<evidence type="ECO:0008006" key="3">
    <source>
        <dbReference type="Google" id="ProtNLM"/>
    </source>
</evidence>
<name>G4QN00_GLANF</name>
<dbReference type="RefSeq" id="WP_014110290.1">
    <property type="nucleotide sequence ID" value="NC_016041.1"/>
</dbReference>